<dbReference type="SUPFAM" id="SSF48371">
    <property type="entry name" value="ARM repeat"/>
    <property type="match status" value="1"/>
</dbReference>
<feature type="compositionally biased region" description="Polar residues" evidence="4">
    <location>
        <begin position="458"/>
        <end position="482"/>
    </location>
</feature>
<feature type="region of interest" description="Disordered" evidence="4">
    <location>
        <begin position="793"/>
        <end position="831"/>
    </location>
</feature>
<dbReference type="EMBL" id="MRZV01001024">
    <property type="protein sequence ID" value="PIK41383.1"/>
    <property type="molecule type" value="Genomic_DNA"/>
</dbReference>
<name>A0A2G8K068_STIJA</name>
<dbReference type="AlphaFoldDB" id="A0A2G8K068"/>
<reference evidence="6 7" key="1">
    <citation type="journal article" date="2017" name="PLoS Biol.">
        <title>The sea cucumber genome provides insights into morphological evolution and visceral regeneration.</title>
        <authorList>
            <person name="Zhang X."/>
            <person name="Sun L."/>
            <person name="Yuan J."/>
            <person name="Sun Y."/>
            <person name="Gao Y."/>
            <person name="Zhang L."/>
            <person name="Li S."/>
            <person name="Dai H."/>
            <person name="Hamel J.F."/>
            <person name="Liu C."/>
            <person name="Yu Y."/>
            <person name="Liu S."/>
            <person name="Lin W."/>
            <person name="Guo K."/>
            <person name="Jin S."/>
            <person name="Xu P."/>
            <person name="Storey K.B."/>
            <person name="Huan P."/>
            <person name="Zhang T."/>
            <person name="Zhou Y."/>
            <person name="Zhang J."/>
            <person name="Lin C."/>
            <person name="Li X."/>
            <person name="Xing L."/>
            <person name="Huo D."/>
            <person name="Sun M."/>
            <person name="Wang L."/>
            <person name="Mercier A."/>
            <person name="Li F."/>
            <person name="Yang H."/>
            <person name="Xiang J."/>
        </authorList>
    </citation>
    <scope>NUCLEOTIDE SEQUENCE [LARGE SCALE GENOMIC DNA]</scope>
    <source>
        <strain evidence="6">Shaxun</strain>
        <tissue evidence="6">Muscle</tissue>
    </source>
</reference>
<dbReference type="GO" id="GO:0046785">
    <property type="term" value="P:microtubule polymerization"/>
    <property type="evidence" value="ECO:0007669"/>
    <property type="project" value="InterPro"/>
</dbReference>
<dbReference type="STRING" id="307972.A0A2G8K068"/>
<dbReference type="InterPro" id="IPR048491">
    <property type="entry name" value="XMAP215_CLASP_TOG"/>
</dbReference>
<dbReference type="PANTHER" id="PTHR12609">
    <property type="entry name" value="MICROTUBULE ASSOCIATED PROTEIN XMAP215"/>
    <property type="match status" value="1"/>
</dbReference>
<evidence type="ECO:0000313" key="6">
    <source>
        <dbReference type="EMBL" id="PIK41383.1"/>
    </source>
</evidence>
<keyword evidence="3" id="KW-0206">Cytoskeleton</keyword>
<feature type="domain" description="TOG" evidence="5">
    <location>
        <begin position="196"/>
        <end position="433"/>
    </location>
</feature>
<dbReference type="GO" id="GO:0005856">
    <property type="term" value="C:cytoskeleton"/>
    <property type="evidence" value="ECO:0007669"/>
    <property type="project" value="UniProtKB-SubCell"/>
</dbReference>
<feature type="compositionally biased region" description="Basic and acidic residues" evidence="4">
    <location>
        <begin position="445"/>
        <end position="457"/>
    </location>
</feature>
<proteinExistence type="predicted"/>
<feature type="region of interest" description="Disordered" evidence="4">
    <location>
        <begin position="97"/>
        <end position="176"/>
    </location>
</feature>
<evidence type="ECO:0000256" key="4">
    <source>
        <dbReference type="SAM" id="MobiDB-lite"/>
    </source>
</evidence>
<accession>A0A2G8K068</accession>
<evidence type="ECO:0000256" key="2">
    <source>
        <dbReference type="ARBA" id="ARBA00022490"/>
    </source>
</evidence>
<dbReference type="SMART" id="SM01349">
    <property type="entry name" value="TOG"/>
    <property type="match status" value="1"/>
</dbReference>
<comment type="subcellular location">
    <subcellularLocation>
        <location evidence="1">Cytoplasm</location>
        <location evidence="1">Cytoskeleton</location>
    </subcellularLocation>
</comment>
<dbReference type="GO" id="GO:0030951">
    <property type="term" value="P:establishment or maintenance of microtubule cytoskeleton polarity"/>
    <property type="evidence" value="ECO:0007669"/>
    <property type="project" value="InterPro"/>
</dbReference>
<feature type="compositionally biased region" description="Polar residues" evidence="4">
    <location>
        <begin position="896"/>
        <end position="912"/>
    </location>
</feature>
<dbReference type="FunFam" id="1.25.10.10:FF:000050">
    <property type="entry name" value="Cytoskeleton-associated protein 5 isoform X1"/>
    <property type="match status" value="1"/>
</dbReference>
<evidence type="ECO:0000259" key="5">
    <source>
        <dbReference type="SMART" id="SM01349"/>
    </source>
</evidence>
<comment type="caution">
    <text evidence="6">The sequence shown here is derived from an EMBL/GenBank/DDBJ whole genome shotgun (WGS) entry which is preliminary data.</text>
</comment>
<dbReference type="OrthoDB" id="205662at2759"/>
<feature type="compositionally biased region" description="Basic and acidic residues" evidence="4">
    <location>
        <begin position="97"/>
        <end position="107"/>
    </location>
</feature>
<feature type="region of interest" description="Disordered" evidence="4">
    <location>
        <begin position="893"/>
        <end position="924"/>
    </location>
</feature>
<evidence type="ECO:0000256" key="3">
    <source>
        <dbReference type="ARBA" id="ARBA00023212"/>
    </source>
</evidence>
<dbReference type="InterPro" id="IPR016024">
    <property type="entry name" value="ARM-type_fold"/>
</dbReference>
<gene>
    <name evidence="6" type="ORF">BSL78_21770</name>
</gene>
<evidence type="ECO:0000256" key="1">
    <source>
        <dbReference type="ARBA" id="ARBA00004245"/>
    </source>
</evidence>
<dbReference type="GO" id="GO:0061863">
    <property type="term" value="F:microtubule plus end polymerase"/>
    <property type="evidence" value="ECO:0007669"/>
    <property type="project" value="InterPro"/>
</dbReference>
<feature type="region of interest" description="Disordered" evidence="4">
    <location>
        <begin position="430"/>
        <end position="484"/>
    </location>
</feature>
<dbReference type="Gene3D" id="1.25.10.10">
    <property type="entry name" value="Leucine-rich Repeat Variant"/>
    <property type="match status" value="2"/>
</dbReference>
<feature type="compositionally biased region" description="Polar residues" evidence="4">
    <location>
        <begin position="793"/>
        <end position="816"/>
    </location>
</feature>
<dbReference type="GO" id="GO:0051010">
    <property type="term" value="F:microtubule plus-end binding"/>
    <property type="evidence" value="ECO:0007669"/>
    <property type="project" value="InterPro"/>
</dbReference>
<dbReference type="Proteomes" id="UP000230750">
    <property type="component" value="Unassembled WGS sequence"/>
</dbReference>
<dbReference type="InterPro" id="IPR011989">
    <property type="entry name" value="ARM-like"/>
</dbReference>
<keyword evidence="2" id="KW-0963">Cytoplasm</keyword>
<sequence length="924" mass="103245">MEVTVLHASCSSQIASNIHMFGWLAEKLVKYRTVPGELSQSVPYLFAAVEDRNADVRKKAQEALPAFMMHLTYDKMVKMAGKLKAGSKTQVLGYLEKQRENIPEKPGKPAKAGKKSSKAKSEPVEEVEESEPAPPPKRVMKRPKTAPAKTSKSGRKKDEEEDSGPPLLLVGSKEKRQKDEHDLKVLKWNFTASRSEYVDQLKEQMQPCFSRSLIHNMYQDDFKFHVQAITVLTNCIENHKAATIANLDLILKWFTLRFTETNTAVHVKSIDYLQQMFTMLAADDYGLADHEANAFIPSLIAKVGDSKENIRKGVRKVIKLCLKLYPASKMFVFIMDGLKSKNARQRTECLEELSSMIEVYGLNVCQPSPPKALKEIATQIADRDNSVRSAALNTLVQAYQIVGEDIYKQVGRLNDKDMALLEERIKRSGKKPAIANKSAQPVQNKKNDKANRNESKKSTLPSRPNTAPEQQTGGGQPSNPSSVPAYFSLDLDKLDLEKPASSVELPTLEDTSVVDELLDAEIKIPTRSIPKPSMPTEMQLNFMMSQVASNDLNLSIQALAQLDDIMKDRDRCKVMVSHVDQLLVATAFQLRMAFSKHMGDQESSKNVIRMYRCLVALLVSPAESRGFQGCICDLVNGLITVLIDDRLMNFEDGPQVVRSVNVLMAKVVENSDHSNIIGALLKLLHECVATGSHSPKFLQLVMKCLWRMVRLMPNIINELAVEKILLDMHNFLKAFPSPVWKEKPSDTPLRTVKTMLHSLAKILGPKVLTQLTEIPDPQESELEGYLKKVLKSSQRTSNSTEQLNGSSSDSEKNPPQQIGERTPRRPSAKTNDLLAEIFKKIGSKENTREGLAELYDFKQKFPEVNIDPFLKKTSQFFQSYIEHGLKTITLERETPNTKMSSAGTSPVITPNPESGIPGDAESGD</sequence>
<protein>
    <submittedName>
        <fullName evidence="6">Putative cytoskeleton-associated protein 5</fullName>
    </submittedName>
</protein>
<evidence type="ECO:0000313" key="7">
    <source>
        <dbReference type="Proteomes" id="UP000230750"/>
    </source>
</evidence>
<dbReference type="Pfam" id="PF21041">
    <property type="entry name" value="XMAP215_CLASP_TOG"/>
    <property type="match status" value="1"/>
</dbReference>
<dbReference type="InterPro" id="IPR034085">
    <property type="entry name" value="TOG"/>
</dbReference>
<dbReference type="InterPro" id="IPR045110">
    <property type="entry name" value="XMAP215"/>
</dbReference>
<dbReference type="GO" id="GO:0007051">
    <property type="term" value="P:spindle organization"/>
    <property type="evidence" value="ECO:0007669"/>
    <property type="project" value="InterPro"/>
</dbReference>
<organism evidence="6 7">
    <name type="scientific">Stichopus japonicus</name>
    <name type="common">Sea cucumber</name>
    <dbReference type="NCBI Taxonomy" id="307972"/>
    <lineage>
        <taxon>Eukaryota</taxon>
        <taxon>Metazoa</taxon>
        <taxon>Echinodermata</taxon>
        <taxon>Eleutherozoa</taxon>
        <taxon>Echinozoa</taxon>
        <taxon>Holothuroidea</taxon>
        <taxon>Aspidochirotacea</taxon>
        <taxon>Aspidochirotida</taxon>
        <taxon>Stichopodidae</taxon>
        <taxon>Apostichopus</taxon>
    </lineage>
</organism>
<keyword evidence="7" id="KW-1185">Reference proteome</keyword>